<dbReference type="GO" id="GO:0008270">
    <property type="term" value="F:zinc ion binding"/>
    <property type="evidence" value="ECO:0007669"/>
    <property type="project" value="UniProtKB-KW"/>
</dbReference>
<sequence length="1110" mass="123720">MASHAAMLLDPRAFKKRLQNNGSAQQDASDQRSTPPSAAAPGTASAAQRLLSPRRRQPSHKGSPNAKSRSQSQSTRSSIAPDTASSSPQHDGSAVEVEFTTAQFADRRDGKRGSEQFDDARHGNLIENMFGVEERVHQPYKKMKIEDTDQKPAAARRFAGAGNTGLGDWMKDRSQSNSPAVHEVVDLTTDVSAAATDDDEVQVTGSNNLSFQKVCYGKIENTTILAQLVPKPSAQTIFGDSTHDWPSMKLEVHRQAGQNTRIEVSDPNGKIFGVVDARTAAVIVPLLDSQVLKVNITARLDVRKRLDNEWPWAPCSNIYRASVNLYGLRKDAEMVGKHLGQQNVWLGTPFSVEQGVPVLNPHAERRRTQTSFLPAVAARGRIGVNYEVRTAEEVNDAVMKMFDQLQSADNLPEMDPPSGINTPLLRHQKQALWFMTEKEKPRKFGPEEGDNNSLWRMNYRANGKRRYREVISGTVLDEEPPQSLGGLLADMMGLGKTLSILSLVLSSLEEARLWADMIPDPELVRNLPGIRNTKTTLLVAPLTAVNNWVSQIKEHLQADAISYYVFHGSSRTNDVDELSKYDLVVTTYSIILSELSGRGAKRGVSPLTKMNMFRIVLDEAHTIREQSAAQTQAIFRLNSQRRWSVTGTPIQNRLDDLLSVTKFLGLFPYDDRGRFGMHILSRFKTGDATVLASLRVLVDSFTLRRVKDKIDLPARQDKIIMLSFTEKESQLHEFFRRESNVMMRVIAGEENSKMKGRMYHHILKAMMILRQISAHGKELLEPDDRKRIKGMSVHDAIDLEEGAGDAAGATDKKAYEMFILMQESSADACAVCEKRLEEPASDNGTTDRTTPMAIVLPCFDVLCPDCFSGWKQAFDSPGPSHDIKCQVCDGWIPASYSTITVGGLQDYVVDQAQAKQSRRHAKTLGEYEGPHTKTRALVGHLLEAAEESKAYDRPIKSVVFSAWTSHLDLIEIALRDHALSGFTRLDGTMTLAARHKALEEFHHNDDITVLLATIGAGGVGLNLTSASRVYIMEPQYNPAAVAQAIDRVHRIGQRREVTTVQYIMKGSIEEKIFELAKKKQQLADLSMNRGKLDKREVQEQRMREYRGLFK</sequence>
<evidence type="ECO:0000259" key="6">
    <source>
        <dbReference type="PROSITE" id="PS50089"/>
    </source>
</evidence>
<feature type="domain" description="RING-type" evidence="6">
    <location>
        <begin position="829"/>
        <end position="889"/>
    </location>
</feature>
<feature type="compositionally biased region" description="Polar residues" evidence="5">
    <location>
        <begin position="19"/>
        <end position="32"/>
    </location>
</feature>
<dbReference type="InterPro" id="IPR000330">
    <property type="entry name" value="SNF2_N"/>
</dbReference>
<dbReference type="InterPro" id="IPR038718">
    <property type="entry name" value="SNF2-like_sf"/>
</dbReference>
<dbReference type="STRING" id="1448320.A0A319CTG7"/>
<evidence type="ECO:0000256" key="3">
    <source>
        <dbReference type="ARBA" id="ARBA00022840"/>
    </source>
</evidence>
<protein>
    <submittedName>
        <fullName evidence="9">SNF2 family helicase/ATPase</fullName>
    </submittedName>
</protein>
<dbReference type="CDD" id="cd18793">
    <property type="entry name" value="SF2_C_SNF"/>
    <property type="match status" value="1"/>
</dbReference>
<dbReference type="InterPro" id="IPR050628">
    <property type="entry name" value="SNF2_RAD54_helicase_TF"/>
</dbReference>
<proteinExistence type="predicted"/>
<dbReference type="GO" id="GO:0005634">
    <property type="term" value="C:nucleus"/>
    <property type="evidence" value="ECO:0007669"/>
    <property type="project" value="TreeGrafter"/>
</dbReference>
<organism evidence="9 10">
    <name type="scientific">Aspergillus ellipticus CBS 707.79</name>
    <dbReference type="NCBI Taxonomy" id="1448320"/>
    <lineage>
        <taxon>Eukaryota</taxon>
        <taxon>Fungi</taxon>
        <taxon>Dikarya</taxon>
        <taxon>Ascomycota</taxon>
        <taxon>Pezizomycotina</taxon>
        <taxon>Eurotiomycetes</taxon>
        <taxon>Eurotiomycetidae</taxon>
        <taxon>Eurotiales</taxon>
        <taxon>Aspergillaceae</taxon>
        <taxon>Aspergillus</taxon>
        <taxon>Aspergillus subgen. Circumdati</taxon>
    </lineage>
</organism>
<keyword evidence="1" id="KW-0547">Nucleotide-binding</keyword>
<reference evidence="9 10" key="1">
    <citation type="submission" date="2018-02" db="EMBL/GenBank/DDBJ databases">
        <title>The genomes of Aspergillus section Nigri reveals drivers in fungal speciation.</title>
        <authorList>
            <consortium name="DOE Joint Genome Institute"/>
            <person name="Vesth T.C."/>
            <person name="Nybo J."/>
            <person name="Theobald S."/>
            <person name="Brandl J."/>
            <person name="Frisvad J.C."/>
            <person name="Nielsen K.F."/>
            <person name="Lyhne E.K."/>
            <person name="Kogle M.E."/>
            <person name="Kuo A."/>
            <person name="Riley R."/>
            <person name="Clum A."/>
            <person name="Nolan M."/>
            <person name="Lipzen A."/>
            <person name="Salamov A."/>
            <person name="Henrissat B."/>
            <person name="Wiebenga A."/>
            <person name="De vries R.P."/>
            <person name="Grigoriev I.V."/>
            <person name="Mortensen U.H."/>
            <person name="Andersen M.R."/>
            <person name="Baker S.E."/>
        </authorList>
    </citation>
    <scope>NUCLEOTIDE SEQUENCE [LARGE SCALE GENOMIC DNA]</scope>
    <source>
        <strain evidence="9 10">CBS 707.79</strain>
    </source>
</reference>
<dbReference type="InterPro" id="IPR014001">
    <property type="entry name" value="Helicase_ATP-bd"/>
</dbReference>
<feature type="region of interest" description="Disordered" evidence="5">
    <location>
        <begin position="1"/>
        <end position="122"/>
    </location>
</feature>
<dbReference type="Gene3D" id="3.40.50.300">
    <property type="entry name" value="P-loop containing nucleotide triphosphate hydrolases"/>
    <property type="match status" value="1"/>
</dbReference>
<dbReference type="GO" id="GO:0004386">
    <property type="term" value="F:helicase activity"/>
    <property type="evidence" value="ECO:0007669"/>
    <property type="project" value="UniProtKB-KW"/>
</dbReference>
<feature type="domain" description="Helicase C-terminal" evidence="8">
    <location>
        <begin position="937"/>
        <end position="1103"/>
    </location>
</feature>
<feature type="domain" description="Helicase ATP-binding" evidence="7">
    <location>
        <begin position="477"/>
        <end position="667"/>
    </location>
</feature>
<keyword evidence="3" id="KW-0067">ATP-binding</keyword>
<evidence type="ECO:0000256" key="4">
    <source>
        <dbReference type="PROSITE-ProRule" id="PRU00175"/>
    </source>
</evidence>
<dbReference type="PANTHER" id="PTHR45626">
    <property type="entry name" value="TRANSCRIPTION TERMINATION FACTOR 2-RELATED"/>
    <property type="match status" value="1"/>
</dbReference>
<keyword evidence="10" id="KW-1185">Reference proteome</keyword>
<keyword evidence="4" id="KW-0479">Metal-binding</keyword>
<gene>
    <name evidence="9" type="ORF">BO71DRAFT_152736</name>
</gene>
<evidence type="ECO:0000256" key="5">
    <source>
        <dbReference type="SAM" id="MobiDB-lite"/>
    </source>
</evidence>
<dbReference type="Proteomes" id="UP000247810">
    <property type="component" value="Unassembled WGS sequence"/>
</dbReference>
<dbReference type="Pfam" id="PF00176">
    <property type="entry name" value="SNF2-rel_dom"/>
    <property type="match status" value="1"/>
</dbReference>
<feature type="compositionally biased region" description="Low complexity" evidence="5">
    <location>
        <begin position="68"/>
        <end position="78"/>
    </location>
</feature>
<dbReference type="GO" id="GO:0006281">
    <property type="term" value="P:DNA repair"/>
    <property type="evidence" value="ECO:0007669"/>
    <property type="project" value="TreeGrafter"/>
</dbReference>
<accession>A0A319CTG7</accession>
<dbReference type="Pfam" id="PF00271">
    <property type="entry name" value="Helicase_C"/>
    <property type="match status" value="1"/>
</dbReference>
<feature type="compositionally biased region" description="Basic and acidic residues" evidence="5">
    <location>
        <begin position="105"/>
        <end position="122"/>
    </location>
</feature>
<dbReference type="PROSITE" id="PS50089">
    <property type="entry name" value="ZF_RING_2"/>
    <property type="match status" value="1"/>
</dbReference>
<dbReference type="EMBL" id="KZ826138">
    <property type="protein sequence ID" value="PYH88000.1"/>
    <property type="molecule type" value="Genomic_DNA"/>
</dbReference>
<dbReference type="PROSITE" id="PS51194">
    <property type="entry name" value="HELICASE_CTER"/>
    <property type="match status" value="1"/>
</dbReference>
<dbReference type="GO" id="GO:0016787">
    <property type="term" value="F:hydrolase activity"/>
    <property type="evidence" value="ECO:0007669"/>
    <property type="project" value="UniProtKB-KW"/>
</dbReference>
<dbReference type="GO" id="GO:0008094">
    <property type="term" value="F:ATP-dependent activity, acting on DNA"/>
    <property type="evidence" value="ECO:0007669"/>
    <property type="project" value="TreeGrafter"/>
</dbReference>
<keyword evidence="9" id="KW-0347">Helicase</keyword>
<dbReference type="VEuPathDB" id="FungiDB:BO71DRAFT_152736"/>
<dbReference type="InterPro" id="IPR001650">
    <property type="entry name" value="Helicase_C-like"/>
</dbReference>
<dbReference type="Gene3D" id="3.40.50.10810">
    <property type="entry name" value="Tandem AAA-ATPase domain"/>
    <property type="match status" value="1"/>
</dbReference>
<dbReference type="PROSITE" id="PS51192">
    <property type="entry name" value="HELICASE_ATP_BIND_1"/>
    <property type="match status" value="1"/>
</dbReference>
<evidence type="ECO:0000259" key="8">
    <source>
        <dbReference type="PROSITE" id="PS51194"/>
    </source>
</evidence>
<evidence type="ECO:0000259" key="7">
    <source>
        <dbReference type="PROSITE" id="PS51192"/>
    </source>
</evidence>
<evidence type="ECO:0000313" key="10">
    <source>
        <dbReference type="Proteomes" id="UP000247810"/>
    </source>
</evidence>
<name>A0A319CTG7_9EURO</name>
<dbReference type="InterPro" id="IPR049730">
    <property type="entry name" value="SNF2/RAD54-like_C"/>
</dbReference>
<keyword evidence="4" id="KW-0862">Zinc</keyword>
<feature type="compositionally biased region" description="Low complexity" evidence="5">
    <location>
        <begin position="33"/>
        <end position="47"/>
    </location>
</feature>
<keyword evidence="4" id="KW-0863">Zinc-finger</keyword>
<evidence type="ECO:0000256" key="1">
    <source>
        <dbReference type="ARBA" id="ARBA00022741"/>
    </source>
</evidence>
<dbReference type="InterPro" id="IPR027417">
    <property type="entry name" value="P-loop_NTPase"/>
</dbReference>
<evidence type="ECO:0000256" key="2">
    <source>
        <dbReference type="ARBA" id="ARBA00022801"/>
    </source>
</evidence>
<dbReference type="SMART" id="SM00487">
    <property type="entry name" value="DEXDc"/>
    <property type="match status" value="1"/>
</dbReference>
<dbReference type="OrthoDB" id="448448at2759"/>
<dbReference type="CDD" id="cd18008">
    <property type="entry name" value="DEXDc_SHPRH-like"/>
    <property type="match status" value="1"/>
</dbReference>
<dbReference type="GO" id="GO:0005524">
    <property type="term" value="F:ATP binding"/>
    <property type="evidence" value="ECO:0007669"/>
    <property type="project" value="UniProtKB-KW"/>
</dbReference>
<dbReference type="PANTHER" id="PTHR45626:SF52">
    <property type="entry name" value="SINGLE-STRANDED DNA-DEPENDENT ATPASE (EUROFUNG)"/>
    <property type="match status" value="1"/>
</dbReference>
<dbReference type="InterPro" id="IPR001841">
    <property type="entry name" value="Znf_RING"/>
</dbReference>
<dbReference type="AlphaFoldDB" id="A0A319CTG7"/>
<keyword evidence="2" id="KW-0378">Hydrolase</keyword>
<dbReference type="SMART" id="SM00490">
    <property type="entry name" value="HELICc"/>
    <property type="match status" value="1"/>
</dbReference>
<evidence type="ECO:0000313" key="9">
    <source>
        <dbReference type="EMBL" id="PYH88000.1"/>
    </source>
</evidence>
<dbReference type="SUPFAM" id="SSF52540">
    <property type="entry name" value="P-loop containing nucleoside triphosphate hydrolases"/>
    <property type="match status" value="2"/>
</dbReference>